<proteinExistence type="predicted"/>
<evidence type="ECO:0000256" key="1">
    <source>
        <dbReference type="SAM" id="MobiDB-lite"/>
    </source>
</evidence>
<name>A0AAD2FBN0_9STRA</name>
<evidence type="ECO:0000313" key="4">
    <source>
        <dbReference type="Proteomes" id="UP001295423"/>
    </source>
</evidence>
<feature type="signal peptide" evidence="2">
    <location>
        <begin position="1"/>
        <end position="22"/>
    </location>
</feature>
<organism evidence="3 4">
    <name type="scientific">Cylindrotheca closterium</name>
    <dbReference type="NCBI Taxonomy" id="2856"/>
    <lineage>
        <taxon>Eukaryota</taxon>
        <taxon>Sar</taxon>
        <taxon>Stramenopiles</taxon>
        <taxon>Ochrophyta</taxon>
        <taxon>Bacillariophyta</taxon>
        <taxon>Bacillariophyceae</taxon>
        <taxon>Bacillariophycidae</taxon>
        <taxon>Bacillariales</taxon>
        <taxon>Bacillariaceae</taxon>
        <taxon>Cylindrotheca</taxon>
    </lineage>
</organism>
<gene>
    <name evidence="3" type="ORF">CYCCA115_LOCUS222</name>
</gene>
<protein>
    <recommendedName>
        <fullName evidence="5">Transmembrane protein</fullName>
    </recommendedName>
</protein>
<keyword evidence="2" id="KW-0732">Signal</keyword>
<feature type="chain" id="PRO_5041957376" description="Transmembrane protein" evidence="2">
    <location>
        <begin position="23"/>
        <end position="178"/>
    </location>
</feature>
<accession>A0AAD2FBN0</accession>
<reference evidence="3" key="1">
    <citation type="submission" date="2023-08" db="EMBL/GenBank/DDBJ databases">
        <authorList>
            <person name="Audoor S."/>
            <person name="Bilcke G."/>
        </authorList>
    </citation>
    <scope>NUCLEOTIDE SEQUENCE</scope>
</reference>
<evidence type="ECO:0008006" key="5">
    <source>
        <dbReference type="Google" id="ProtNLM"/>
    </source>
</evidence>
<evidence type="ECO:0000313" key="3">
    <source>
        <dbReference type="EMBL" id="CAJ1897354.1"/>
    </source>
</evidence>
<dbReference type="EMBL" id="CAKOGP040000001">
    <property type="protein sequence ID" value="CAJ1897354.1"/>
    <property type="molecule type" value="Genomic_DNA"/>
</dbReference>
<dbReference type="Proteomes" id="UP001295423">
    <property type="component" value="Unassembled WGS sequence"/>
</dbReference>
<comment type="caution">
    <text evidence="3">The sequence shown here is derived from an EMBL/GenBank/DDBJ whole genome shotgun (WGS) entry which is preliminary data.</text>
</comment>
<sequence>MLQRSLIVFALCLSYSTPSVLAFSPGARNTKKTTFSGKTILQSSEDSPEEPEVPQQIPQQPPAPRQKRMDPLLASLTKQDPSIANAPTTTVPLFGEIPADSVKVLVPIAVVGIMGFLYSIVVTVSSGDELTAILMQAGNAISEKAATQPNQVYDPDVCRGICTPDQSGLKVFMESLRK</sequence>
<keyword evidence="4" id="KW-1185">Reference proteome</keyword>
<feature type="region of interest" description="Disordered" evidence="1">
    <location>
        <begin position="39"/>
        <end position="68"/>
    </location>
</feature>
<evidence type="ECO:0000256" key="2">
    <source>
        <dbReference type="SAM" id="SignalP"/>
    </source>
</evidence>
<dbReference type="AlphaFoldDB" id="A0AAD2FBN0"/>